<gene>
    <name evidence="2" type="ORF">AAEJ74_15795</name>
</gene>
<dbReference type="InterPro" id="IPR001680">
    <property type="entry name" value="WD40_rpt"/>
</dbReference>
<proteinExistence type="predicted"/>
<dbReference type="SUPFAM" id="SSF50998">
    <property type="entry name" value="Quinoprotein alcohol dehydrogenase-like"/>
    <property type="match status" value="1"/>
</dbReference>
<evidence type="ECO:0000313" key="2">
    <source>
        <dbReference type="EMBL" id="MEK9513087.1"/>
    </source>
</evidence>
<comment type="caution">
    <text evidence="2">The sequence shown here is derived from an EMBL/GenBank/DDBJ whole genome shotgun (WGS) entry which is preliminary data.</text>
</comment>
<evidence type="ECO:0008006" key="4">
    <source>
        <dbReference type="Google" id="ProtNLM"/>
    </source>
</evidence>
<dbReference type="PROSITE" id="PS50294">
    <property type="entry name" value="WD_REPEATS_REGION"/>
    <property type="match status" value="1"/>
</dbReference>
<dbReference type="InterPro" id="IPR011047">
    <property type="entry name" value="Quinoprotein_ADH-like_sf"/>
</dbReference>
<keyword evidence="3" id="KW-1185">Reference proteome</keyword>
<feature type="repeat" description="WD" evidence="1">
    <location>
        <begin position="9"/>
        <end position="50"/>
    </location>
</feature>
<dbReference type="PANTHER" id="PTHR19879:SF9">
    <property type="entry name" value="TRANSCRIPTION INITIATION FACTOR TFIID SUBUNIT 5"/>
    <property type="match status" value="1"/>
</dbReference>
<protein>
    <recommendedName>
        <fullName evidence="4">WD40 repeat domain-containing protein</fullName>
    </recommendedName>
</protein>
<organism evidence="2 3">
    <name type="scientific">Limnospira fusiformis PMC 851.14</name>
    <dbReference type="NCBI Taxonomy" id="2219512"/>
    <lineage>
        <taxon>Bacteria</taxon>
        <taxon>Bacillati</taxon>
        <taxon>Cyanobacteriota</taxon>
        <taxon>Cyanophyceae</taxon>
        <taxon>Oscillatoriophycideae</taxon>
        <taxon>Oscillatoriales</taxon>
        <taxon>Sirenicapillariaceae</taxon>
        <taxon>Limnospira</taxon>
    </lineage>
</organism>
<dbReference type="SMART" id="SM00320">
    <property type="entry name" value="WD40"/>
    <property type="match status" value="2"/>
</dbReference>
<evidence type="ECO:0000256" key="1">
    <source>
        <dbReference type="PROSITE-ProRule" id="PRU00221"/>
    </source>
</evidence>
<dbReference type="Pfam" id="PF00400">
    <property type="entry name" value="WD40"/>
    <property type="match status" value="2"/>
</dbReference>
<evidence type="ECO:0000313" key="3">
    <source>
        <dbReference type="Proteomes" id="UP001387447"/>
    </source>
</evidence>
<keyword evidence="1" id="KW-0853">WD repeat</keyword>
<dbReference type="Proteomes" id="UP001387447">
    <property type="component" value="Unassembled WGS sequence"/>
</dbReference>
<reference evidence="2 3" key="1">
    <citation type="journal article" date="2024" name="Front. Microbiol.">
        <title>Transcriptomic insights into the dominance of two phototrophs throughout the water column of a tropical hypersaline-alkaline crater lake (Dziani Dzaha, Mayotte).</title>
        <authorList>
            <person name="Duperron S."/>
            <person name="Halary S."/>
            <person name="Bouly J.-P."/>
            <person name="Roussel T."/>
            <person name="Hugoni M."/>
            <person name="Bruto M."/>
            <person name="Oger P."/>
            <person name="Duval C."/>
            <person name="Woo A."/>
            <person name="Jezequiel D."/>
            <person name="Ader M."/>
            <person name="Leboulanger C."/>
            <person name="Agogue H."/>
            <person name="Grossi V."/>
            <person name="Trousselier M."/>
            <person name="Bernard C."/>
        </authorList>
    </citation>
    <scope>NUCLEOTIDE SEQUENCE [LARGE SCALE GENOMIC DNA]</scope>
    <source>
        <strain evidence="2 3">PMC 851.14</strain>
    </source>
</reference>
<dbReference type="InterPro" id="IPR015943">
    <property type="entry name" value="WD40/YVTN_repeat-like_dom_sf"/>
</dbReference>
<dbReference type="Gene3D" id="2.130.10.10">
    <property type="entry name" value="YVTN repeat-like/Quinoprotein amine dehydrogenase"/>
    <property type="match status" value="1"/>
</dbReference>
<dbReference type="EMBL" id="JBBWYZ010000012">
    <property type="protein sequence ID" value="MEK9513087.1"/>
    <property type="molecule type" value="Genomic_DNA"/>
</dbReference>
<dbReference type="PANTHER" id="PTHR19879">
    <property type="entry name" value="TRANSCRIPTION INITIATION FACTOR TFIID"/>
    <property type="match status" value="1"/>
</dbReference>
<dbReference type="RefSeq" id="WP_368663092.1">
    <property type="nucleotide sequence ID" value="NZ_JBBWYZ010000012.1"/>
</dbReference>
<accession>A0ABU9ENW7</accession>
<name>A0ABU9ENW7_LIMFS</name>
<dbReference type="PROSITE" id="PS50082">
    <property type="entry name" value="WD_REPEATS_2"/>
    <property type="match status" value="1"/>
</dbReference>
<sequence length="89" mass="9009">MAIAPREVMGGHSNGVEAVAIAPDGFLAVSASWDNTLKLLDLETGEVLATFIGESGAMKSCAIAPDGVTVVAGDGSGRVYFLRLEGLSG</sequence>